<evidence type="ECO:0000313" key="3">
    <source>
        <dbReference type="Proteomes" id="UP000823561"/>
    </source>
</evidence>
<protein>
    <submittedName>
        <fullName evidence="2">Uncharacterized protein</fullName>
    </submittedName>
</protein>
<feature type="region of interest" description="Disordered" evidence="1">
    <location>
        <begin position="240"/>
        <end position="367"/>
    </location>
</feature>
<comment type="caution">
    <text evidence="2">The sequence shown here is derived from an EMBL/GenBank/DDBJ whole genome shotgun (WGS) entry which is preliminary data.</text>
</comment>
<evidence type="ECO:0000313" key="2">
    <source>
        <dbReference type="EMBL" id="KAG5263553.1"/>
    </source>
</evidence>
<feature type="compositionally biased region" description="Acidic residues" evidence="1">
    <location>
        <begin position="466"/>
        <end position="475"/>
    </location>
</feature>
<feature type="compositionally biased region" description="Gly residues" evidence="1">
    <location>
        <begin position="283"/>
        <end position="293"/>
    </location>
</feature>
<feature type="compositionally biased region" description="Low complexity" evidence="1">
    <location>
        <begin position="246"/>
        <end position="255"/>
    </location>
</feature>
<feature type="compositionally biased region" description="Polar residues" evidence="1">
    <location>
        <begin position="86"/>
        <end position="104"/>
    </location>
</feature>
<evidence type="ECO:0000256" key="1">
    <source>
        <dbReference type="SAM" id="MobiDB-lite"/>
    </source>
</evidence>
<organism evidence="2 3">
    <name type="scientific">Alosa alosa</name>
    <name type="common">allis shad</name>
    <dbReference type="NCBI Taxonomy" id="278164"/>
    <lineage>
        <taxon>Eukaryota</taxon>
        <taxon>Metazoa</taxon>
        <taxon>Chordata</taxon>
        <taxon>Craniata</taxon>
        <taxon>Vertebrata</taxon>
        <taxon>Euteleostomi</taxon>
        <taxon>Actinopterygii</taxon>
        <taxon>Neopterygii</taxon>
        <taxon>Teleostei</taxon>
        <taxon>Clupei</taxon>
        <taxon>Clupeiformes</taxon>
        <taxon>Clupeoidei</taxon>
        <taxon>Clupeidae</taxon>
        <taxon>Alosa</taxon>
    </lineage>
</organism>
<dbReference type="AlphaFoldDB" id="A0AAV6FKY4"/>
<dbReference type="Proteomes" id="UP000823561">
    <property type="component" value="Chromosome 21"/>
</dbReference>
<proteinExistence type="predicted"/>
<dbReference type="EMBL" id="JADWDJ010000021">
    <property type="protein sequence ID" value="KAG5263553.1"/>
    <property type="molecule type" value="Genomic_DNA"/>
</dbReference>
<feature type="compositionally biased region" description="Basic and acidic residues" evidence="1">
    <location>
        <begin position="331"/>
        <end position="348"/>
    </location>
</feature>
<name>A0AAV6FKY4_9TELE</name>
<reference evidence="2" key="1">
    <citation type="submission" date="2020-10" db="EMBL/GenBank/DDBJ databases">
        <title>Chromosome-scale genome assembly of the Allis shad, Alosa alosa.</title>
        <authorList>
            <person name="Margot Z."/>
            <person name="Christophe K."/>
            <person name="Cabau C."/>
            <person name="Louis A."/>
            <person name="Berthelot C."/>
            <person name="Parey E."/>
            <person name="Roest Crollius H."/>
            <person name="Montfort J."/>
            <person name="Robinson-Rechavi M."/>
            <person name="Bucao C."/>
            <person name="Bouchez O."/>
            <person name="Gislard M."/>
            <person name="Lluch J."/>
            <person name="Milhes M."/>
            <person name="Lampietro C."/>
            <person name="Lopez Roques C."/>
            <person name="Donnadieu C."/>
            <person name="Braasch I."/>
            <person name="Desvignes T."/>
            <person name="Postlethwait J."/>
            <person name="Bobe J."/>
            <person name="Guiguen Y."/>
        </authorList>
    </citation>
    <scope>NUCLEOTIDE SEQUENCE</scope>
    <source>
        <strain evidence="2">M-15738</strain>
        <tissue evidence="2">Blood</tissue>
    </source>
</reference>
<feature type="region of interest" description="Disordered" evidence="1">
    <location>
        <begin position="436"/>
        <end position="475"/>
    </location>
</feature>
<sequence length="475" mass="52764">MASCSSRAAKLQCRWLEVSERERQAHIYNRQLLQDFHRAQDTINDLMARTAAMNTLRRLEMHLRECMTRMDDESPEVIPSDAASYSVPSTSQSYRRQEGPTQRPRNTHVVERSNKPKALVNQNSSSPTGFSQMPYTWLTQVNQPIPRTDQMITEPRGAHSSHGIPPPPFNLPHRGEVYNTYAPVHQEPPFVEDDRRENPPYTLSWAGVGEGLAPQAQPNLYGSWPPAGLPMLNPAVWRVMGMPGPSGEDVQSSQGVGQGGSGGGGEDRGPKSFQPPRSPGRGHSPGWGHGMGVNDGTSDQTCELDTRPVRLSGADDESSAASSSSRRSKHKQQEGKRPQRPVMVEKYDTASLQNGAINLDDEDGEDDEELYNQEIEDDEDDEVIVDNGYARSEGPKYNFLKYLGEKDEVEDDIEGLLAPKVEVPKQKEMIPKVIVIQKGSESDSDVEVPEKKNSSPMGPGNKEINSDDEFDHFYD</sequence>
<feature type="region of interest" description="Disordered" evidence="1">
    <location>
        <begin position="72"/>
        <end position="132"/>
    </location>
</feature>
<keyword evidence="3" id="KW-1185">Reference proteome</keyword>
<feature type="compositionally biased region" description="Polar residues" evidence="1">
    <location>
        <begin position="120"/>
        <end position="132"/>
    </location>
</feature>
<gene>
    <name evidence="2" type="ORF">AALO_G00266070</name>
</gene>
<accession>A0AAV6FKY4</accession>